<dbReference type="InterPro" id="IPR008686">
    <property type="entry name" value="RNA_pol_mitovir"/>
</dbReference>
<dbReference type="EMBL" id="LC596827">
    <property type="protein sequence ID" value="BCP96874.1"/>
    <property type="molecule type" value="Genomic_RNA"/>
</dbReference>
<sequence length="771" mass="89771">MKNNYVKIFWRLLAILFPQHLVKLYLRPYISLIFKLIKNKGTIQTIKILKQMRLHCTRYMCGQPLLVNSLFIGIDKDGWPKRLNFLKPLCNSSVSSNKLLLSLLTFSRAFQLSEKEWKKVKPDYNSIVDKPKGNLCIPSGVINKFVKEFNLKLPMPTFSKKDLYLSSKGGPQGKATLTALNNLMLYDNSLINDIKNITDKDGYEYLIQSIQLCIDNGIKPDLEKNSELGKISFIKDPEAKLRLVAISDYYTQIYLKKIHEGLMKLSKNLSSDRTFTQDPMNNWDSNDESFWSLDLSSATDRFPVKLQERLLTRIFDSQKLAVSWHNILSSRRFTTPEGDVLNYNTGQPMGTYSSWISFTLAHHLVVYYCAQLCGIDNFNQYIILGDDIVIKNDRIARKYIEIINGLGVSISLHKTHVSTNTYEFAKRWIQEGVEITGIPTKGILSNFDNPYIVFTILYDYFKIKNNQYYSKYSISKIVKNLYYKFQFESYIRVNKVFKKTFKTLNLSIRNYSKLQNFGLALDIQFGFATYDKLRTYFAKMVKLNYYVIPNEKVMRSEYERILAEGMATMIRRFNTSIFLTPKSVFDKFSDEEKEICENFPIFIALYNQTSNAWEESKKYKLGSSSVIDFCKNLSALNIDSIFNKDRNMIQSILNVGTVAKKGFHSLNNPWGEYYDSSIDILSMIQRNSVKAMIHWKYEKPQVIESTVQQLPQSQEFVKWEKPIDKLENLKLISYLQDELYYFDMKMGSFSRRLKSSPNKLIAELGHMFNVT</sequence>
<evidence type="ECO:0000256" key="1">
    <source>
        <dbReference type="ARBA" id="ARBA00022484"/>
    </source>
</evidence>
<dbReference type="PANTHER" id="PTHR34456:SF9">
    <property type="entry name" value="MITOVIRUS RNA-DEPENDENT RNA POLYMERASE"/>
    <property type="match status" value="1"/>
</dbReference>
<name>A0A810XWB7_9VIRU</name>
<evidence type="ECO:0000256" key="3">
    <source>
        <dbReference type="ARBA" id="ARBA00022695"/>
    </source>
</evidence>
<dbReference type="PANTHER" id="PTHR34456">
    <property type="entry name" value="MITOVIRUS RNA-DEPENDENT RNA POLYMERASE"/>
    <property type="match status" value="1"/>
</dbReference>
<keyword evidence="3" id="KW-0548">Nucleotidyltransferase</keyword>
<gene>
    <name evidence="4" type="primary">RdRp</name>
</gene>
<dbReference type="Pfam" id="PF05919">
    <property type="entry name" value="Mitovir_RNA_pol"/>
    <property type="match status" value="1"/>
</dbReference>
<dbReference type="GO" id="GO:0003968">
    <property type="term" value="F:RNA-directed RNA polymerase activity"/>
    <property type="evidence" value="ECO:0007669"/>
    <property type="project" value="UniProtKB-KW"/>
</dbReference>
<accession>A0A810XWB7</accession>
<proteinExistence type="predicted"/>
<dbReference type="SUPFAM" id="SSF56672">
    <property type="entry name" value="DNA/RNA polymerases"/>
    <property type="match status" value="1"/>
</dbReference>
<keyword evidence="2" id="KW-0808">Transferase</keyword>
<protein>
    <submittedName>
        <fullName evidence="4">RNA dependent RNA polymerase</fullName>
    </submittedName>
</protein>
<dbReference type="InterPro" id="IPR043502">
    <property type="entry name" value="DNA/RNA_pol_sf"/>
</dbReference>
<reference evidence="4" key="1">
    <citation type="journal article" date="2021" name="Front. Microbiol.">
        <title>De novo Sequencing of Novel Mycoviruses From Fusarium sambucinum: An Attempt on Direct RNA Sequencing of Viral dsRNAs.</title>
        <authorList>
            <person name="Mizutani Y."/>
            <person name="Uesaka K."/>
            <person name="Ota A."/>
            <person name="Calassanzio M."/>
            <person name="Ratti C."/>
            <person name="Suzuki T."/>
            <person name="Fujimori F."/>
            <person name="Chiba S."/>
        </authorList>
    </citation>
    <scope>NUCLEOTIDE SEQUENCE</scope>
    <source>
        <strain evidence="4">Fs2242m3</strain>
    </source>
</reference>
<evidence type="ECO:0000313" key="4">
    <source>
        <dbReference type="EMBL" id="BCP96874.1"/>
    </source>
</evidence>
<organism evidence="4">
    <name type="scientific">Fusarium sambucinum mitovirus 3</name>
    <dbReference type="NCBI Taxonomy" id="2801162"/>
    <lineage>
        <taxon>Viruses</taxon>
        <taxon>Riboviria</taxon>
        <taxon>Orthornavirae</taxon>
        <taxon>Lenarviricota</taxon>
        <taxon>Howeltoviricetes</taxon>
        <taxon>Cryppavirales</taxon>
        <taxon>Mitoviridae</taxon>
        <taxon>Mitovirus</taxon>
    </lineage>
</organism>
<keyword evidence="1" id="KW-0696">RNA-directed RNA polymerase</keyword>
<evidence type="ECO:0000256" key="2">
    <source>
        <dbReference type="ARBA" id="ARBA00022679"/>
    </source>
</evidence>